<dbReference type="InterPro" id="IPR040759">
    <property type="entry name" value="RGS_DHEX"/>
</dbReference>
<dbReference type="EMBL" id="KB631673">
    <property type="protein sequence ID" value="ERL85287.1"/>
    <property type="molecule type" value="Genomic_DNA"/>
</dbReference>
<evidence type="ECO:0000256" key="1">
    <source>
        <dbReference type="ARBA" id="ARBA00022700"/>
    </source>
</evidence>
<dbReference type="GO" id="GO:0043005">
    <property type="term" value="C:neuron projection"/>
    <property type="evidence" value="ECO:0007669"/>
    <property type="project" value="TreeGrafter"/>
</dbReference>
<dbReference type="SUPFAM" id="SSF46785">
    <property type="entry name" value="Winged helix' DNA-binding domain"/>
    <property type="match status" value="1"/>
</dbReference>
<dbReference type="SMART" id="SM00049">
    <property type="entry name" value="DEP"/>
    <property type="match status" value="1"/>
</dbReference>
<dbReference type="GO" id="GO:0005737">
    <property type="term" value="C:cytoplasm"/>
    <property type="evidence" value="ECO:0007669"/>
    <property type="project" value="TreeGrafter"/>
</dbReference>
<dbReference type="Gene3D" id="1.10.1240.60">
    <property type="match status" value="1"/>
</dbReference>
<dbReference type="GO" id="GO:0008277">
    <property type="term" value="P:regulation of G protein-coupled receptor signaling pathway"/>
    <property type="evidence" value="ECO:0007669"/>
    <property type="project" value="InterPro"/>
</dbReference>
<dbReference type="InterPro" id="IPR000591">
    <property type="entry name" value="DEP_dom"/>
</dbReference>
<dbReference type="InterPro" id="IPR047016">
    <property type="entry name" value="RGS6/7/9/11"/>
</dbReference>
<reference evidence="3 4" key="1">
    <citation type="journal article" date="2013" name="Genome Biol.">
        <title>Draft genome of the mountain pine beetle, Dendroctonus ponderosae Hopkins, a major forest pest.</title>
        <authorList>
            <person name="Keeling C.I."/>
            <person name="Yuen M.M."/>
            <person name="Liao N.Y."/>
            <person name="Docking T.R."/>
            <person name="Chan S.K."/>
            <person name="Taylor G.A."/>
            <person name="Palmquist D.L."/>
            <person name="Jackman S.D."/>
            <person name="Nguyen A."/>
            <person name="Li M."/>
            <person name="Henderson H."/>
            <person name="Janes J.K."/>
            <person name="Zhao Y."/>
            <person name="Pandoh P."/>
            <person name="Moore R."/>
            <person name="Sperling F.A."/>
            <person name="Huber D.P."/>
            <person name="Birol I."/>
            <person name="Jones S.J."/>
            <person name="Bohlmann J."/>
        </authorList>
    </citation>
    <scope>NUCLEOTIDE SEQUENCE</scope>
</reference>
<dbReference type="OrthoDB" id="196547at2759"/>
<dbReference type="CDD" id="cd04450">
    <property type="entry name" value="DEP_RGS7-like"/>
    <property type="match status" value="1"/>
</dbReference>
<keyword evidence="1" id="KW-0734">Signal transduction inhibitor</keyword>
<dbReference type="STRING" id="77166.U4TWU6"/>
<evidence type="ECO:0000313" key="4">
    <source>
        <dbReference type="Proteomes" id="UP000030742"/>
    </source>
</evidence>
<feature type="domain" description="DEP" evidence="2">
    <location>
        <begin position="84"/>
        <end position="165"/>
    </location>
</feature>
<evidence type="ECO:0000313" key="3">
    <source>
        <dbReference type="EMBL" id="ERL85287.1"/>
    </source>
</evidence>
<protein>
    <recommendedName>
        <fullName evidence="2">DEP domain-containing protein</fullName>
    </recommendedName>
</protein>
<sequence length="286" mass="32540">MFKVFKSLKARNGGSHSSLNSNMVTMNADKAAIKRKPDPSTSSCSIQSANEEIPSLQQSYITDESPNLLLYKRMEKIIEKMQDETSGVPVRTVKSFMSKIPSVFTGSDLITWMVKNLDVEDQQEALHLAHLIAAHAVYLCKRTMQNKTRLELADYEAENLARLQKMFSRKWEFIFMQAEAQSKVDKKRDKLERKVLDSQERAFWDVHRPMPGCVNTTEVDIKKACQMNKPSKGLKKLEIGPPKLSPSTSGLHPKVTVESLHKQITLLKTQLERRNIKVSKAAETYD</sequence>
<dbReference type="InterPro" id="IPR047017">
    <property type="entry name" value="RGS6/7/9/11_DHEX_sf"/>
</dbReference>
<accession>U4TWU6</accession>
<dbReference type="PANTHER" id="PTHR45746">
    <property type="entry name" value="LP21163P"/>
    <property type="match status" value="1"/>
</dbReference>
<proteinExistence type="predicted"/>
<organism evidence="3 4">
    <name type="scientific">Dendroctonus ponderosae</name>
    <name type="common">Mountain pine beetle</name>
    <dbReference type="NCBI Taxonomy" id="77166"/>
    <lineage>
        <taxon>Eukaryota</taxon>
        <taxon>Metazoa</taxon>
        <taxon>Ecdysozoa</taxon>
        <taxon>Arthropoda</taxon>
        <taxon>Hexapoda</taxon>
        <taxon>Insecta</taxon>
        <taxon>Pterygota</taxon>
        <taxon>Neoptera</taxon>
        <taxon>Endopterygota</taxon>
        <taxon>Coleoptera</taxon>
        <taxon>Polyphaga</taxon>
        <taxon>Cucujiformia</taxon>
        <taxon>Curculionidae</taxon>
        <taxon>Scolytinae</taxon>
        <taxon>Dendroctonus</taxon>
    </lineage>
</organism>
<dbReference type="PROSITE" id="PS50186">
    <property type="entry name" value="DEP"/>
    <property type="match status" value="1"/>
</dbReference>
<dbReference type="GO" id="GO:0009968">
    <property type="term" value="P:negative regulation of signal transduction"/>
    <property type="evidence" value="ECO:0007669"/>
    <property type="project" value="UniProtKB-KW"/>
</dbReference>
<dbReference type="InterPro" id="IPR036390">
    <property type="entry name" value="WH_DNA-bd_sf"/>
</dbReference>
<name>U4TWU6_DENPD</name>
<dbReference type="Proteomes" id="UP000030742">
    <property type="component" value="Unassembled WGS sequence"/>
</dbReference>
<dbReference type="FunFam" id="1.10.1240.60:FF:000001">
    <property type="entry name" value="Regulator of G-protein signaling 6"/>
    <property type="match status" value="1"/>
</dbReference>
<dbReference type="GO" id="GO:0035556">
    <property type="term" value="P:intracellular signal transduction"/>
    <property type="evidence" value="ECO:0007669"/>
    <property type="project" value="InterPro"/>
</dbReference>
<evidence type="ECO:0000259" key="2">
    <source>
        <dbReference type="PROSITE" id="PS50186"/>
    </source>
</evidence>
<gene>
    <name evidence="3" type="ORF">D910_02708</name>
</gene>
<dbReference type="PANTHER" id="PTHR45746:SF6">
    <property type="entry name" value="LP21163P"/>
    <property type="match status" value="1"/>
</dbReference>
<dbReference type="AlphaFoldDB" id="U4TWU6"/>
<dbReference type="Pfam" id="PF18148">
    <property type="entry name" value="RGS_DHEX"/>
    <property type="match status" value="1"/>
</dbReference>
<dbReference type="GO" id="GO:0005096">
    <property type="term" value="F:GTPase activator activity"/>
    <property type="evidence" value="ECO:0007669"/>
    <property type="project" value="TreeGrafter"/>
</dbReference>